<evidence type="ECO:0000313" key="2">
    <source>
        <dbReference type="Proteomes" id="UP000733379"/>
    </source>
</evidence>
<accession>A0ABS6BAK4</accession>
<sequence>MSAQMCGLCLGLRDGHGQMARAATNTDAIVLSVLTEAQRPQAAGRSTAGPCPLRGMRRASVASAESPGVRLAATASLLLGAAKVRDHVDDGEAGALRARPMGMVADRWFDRARAGAADIGLDLAPLIEAIGEQALIERTMAAAQNDS</sequence>
<dbReference type="InterPro" id="IPR043740">
    <property type="entry name" value="DUF5685"/>
</dbReference>
<dbReference type="Proteomes" id="UP000733379">
    <property type="component" value="Unassembled WGS sequence"/>
</dbReference>
<dbReference type="Pfam" id="PF18937">
    <property type="entry name" value="DUF5685"/>
    <property type="match status" value="1"/>
</dbReference>
<name>A0ABS6BAK4_9NOCA</name>
<comment type="caution">
    <text evidence="1">The sequence shown here is derived from an EMBL/GenBank/DDBJ whole genome shotgun (WGS) entry which is preliminary data.</text>
</comment>
<reference evidence="1 2" key="1">
    <citation type="submission" date="2021-06" db="EMBL/GenBank/DDBJ databases">
        <title>Actinomycetes sequencing.</title>
        <authorList>
            <person name="Shan Q."/>
        </authorList>
    </citation>
    <scope>NUCLEOTIDE SEQUENCE [LARGE SCALE GENOMIC DNA]</scope>
    <source>
        <strain evidence="1 2">NEAU-G5</strain>
    </source>
</reference>
<organism evidence="1 2">
    <name type="scientific">Nocardia albiluteola</name>
    <dbReference type="NCBI Taxonomy" id="2842303"/>
    <lineage>
        <taxon>Bacteria</taxon>
        <taxon>Bacillati</taxon>
        <taxon>Actinomycetota</taxon>
        <taxon>Actinomycetes</taxon>
        <taxon>Mycobacteriales</taxon>
        <taxon>Nocardiaceae</taxon>
        <taxon>Nocardia</taxon>
    </lineage>
</organism>
<gene>
    <name evidence="1" type="ORF">KO481_32340</name>
</gene>
<proteinExistence type="predicted"/>
<dbReference type="RefSeq" id="WP_215922265.1">
    <property type="nucleotide sequence ID" value="NZ_JAHKNI010000013.1"/>
</dbReference>
<dbReference type="EMBL" id="JAHKNI010000013">
    <property type="protein sequence ID" value="MBU3066194.1"/>
    <property type="molecule type" value="Genomic_DNA"/>
</dbReference>
<evidence type="ECO:0000313" key="1">
    <source>
        <dbReference type="EMBL" id="MBU3066194.1"/>
    </source>
</evidence>
<keyword evidence="2" id="KW-1185">Reference proteome</keyword>
<protein>
    <submittedName>
        <fullName evidence="1">Uncharacterized protein</fullName>
    </submittedName>
</protein>